<gene>
    <name evidence="10" type="ORF">SAMN05443665_1017130</name>
</gene>
<keyword evidence="11" id="KW-1185">Reference proteome</keyword>
<evidence type="ECO:0000313" key="11">
    <source>
        <dbReference type="Proteomes" id="UP000198318"/>
    </source>
</evidence>
<feature type="transmembrane region" description="Helical" evidence="9">
    <location>
        <begin position="256"/>
        <end position="273"/>
    </location>
</feature>
<keyword evidence="6 9" id="KW-1133">Transmembrane helix</keyword>
<evidence type="ECO:0000256" key="9">
    <source>
        <dbReference type="SAM" id="Phobius"/>
    </source>
</evidence>
<feature type="transmembrane region" description="Helical" evidence="9">
    <location>
        <begin position="137"/>
        <end position="155"/>
    </location>
</feature>
<evidence type="ECO:0000313" key="10">
    <source>
        <dbReference type="EMBL" id="SNT15911.1"/>
    </source>
</evidence>
<dbReference type="GO" id="GO:0005886">
    <property type="term" value="C:plasma membrane"/>
    <property type="evidence" value="ECO:0007669"/>
    <property type="project" value="UniProtKB-SubCell"/>
</dbReference>
<proteinExistence type="inferred from homology"/>
<dbReference type="RefSeq" id="WP_089327436.1">
    <property type="nucleotide sequence ID" value="NZ_FZOR01000017.1"/>
</dbReference>
<dbReference type="Proteomes" id="UP000198318">
    <property type="component" value="Unassembled WGS sequence"/>
</dbReference>
<dbReference type="Pfam" id="PF02653">
    <property type="entry name" value="BPD_transp_2"/>
    <property type="match status" value="1"/>
</dbReference>
<evidence type="ECO:0000256" key="4">
    <source>
        <dbReference type="ARBA" id="ARBA00022692"/>
    </source>
</evidence>
<dbReference type="OrthoDB" id="9807115at2"/>
<feature type="transmembrane region" description="Helical" evidence="9">
    <location>
        <begin position="65"/>
        <end position="82"/>
    </location>
</feature>
<keyword evidence="5" id="KW-0029">Amino-acid transport</keyword>
<sequence>MSAFLQYLISGVATGCGFALLASGLVAIHRVTRVVNFAQGMFAVVGGMAAGSLLASGLPHGAAEAAAVAVAGAAGLAVGAAATGKRGTSPQSALIVTLGVGFLAYAVEIMIWGDNPRSHAGLGGAATVFGAHVQKQSFLVIGVAAAVFALLALFFGRTYTGKALSACASNPYAARTLGIDPLRMGLIAFALGGMLGGLAGVLLTPLQPISYNSDVLLITNGFAAAVLGGLNRPVVALAGALTLGVAEAMVAGYGEASYQTVVALALMLAIMMVRASRRTALQEEAAR</sequence>
<evidence type="ECO:0000256" key="5">
    <source>
        <dbReference type="ARBA" id="ARBA00022970"/>
    </source>
</evidence>
<dbReference type="EMBL" id="FZOR01000017">
    <property type="protein sequence ID" value="SNT15911.1"/>
    <property type="molecule type" value="Genomic_DNA"/>
</dbReference>
<feature type="transmembrane region" description="Helical" evidence="9">
    <location>
        <begin position="184"/>
        <end position="203"/>
    </location>
</feature>
<keyword evidence="4 9" id="KW-0812">Transmembrane</keyword>
<accession>A0A239KCR0</accession>
<dbReference type="GO" id="GO:0022857">
    <property type="term" value="F:transmembrane transporter activity"/>
    <property type="evidence" value="ECO:0007669"/>
    <property type="project" value="InterPro"/>
</dbReference>
<name>A0A239KCR0_9ACTN</name>
<protein>
    <submittedName>
        <fullName evidence="10">Amino acid/amide ABC transporter membrane protein 1, HAAT family</fullName>
    </submittedName>
</protein>
<keyword evidence="7 9" id="KW-0472">Membrane</keyword>
<dbReference type="InterPro" id="IPR052157">
    <property type="entry name" value="BCAA_transport_permease"/>
</dbReference>
<organism evidence="10 11">
    <name type="scientific">Actinomadura meyerae</name>
    <dbReference type="NCBI Taxonomy" id="240840"/>
    <lineage>
        <taxon>Bacteria</taxon>
        <taxon>Bacillati</taxon>
        <taxon>Actinomycetota</taxon>
        <taxon>Actinomycetes</taxon>
        <taxon>Streptosporangiales</taxon>
        <taxon>Thermomonosporaceae</taxon>
        <taxon>Actinomadura</taxon>
    </lineage>
</organism>
<feature type="transmembrane region" description="Helical" evidence="9">
    <location>
        <begin position="6"/>
        <end position="28"/>
    </location>
</feature>
<dbReference type="AlphaFoldDB" id="A0A239KCR0"/>
<dbReference type="GO" id="GO:0006865">
    <property type="term" value="P:amino acid transport"/>
    <property type="evidence" value="ECO:0007669"/>
    <property type="project" value="UniProtKB-KW"/>
</dbReference>
<evidence type="ECO:0000256" key="2">
    <source>
        <dbReference type="ARBA" id="ARBA00022448"/>
    </source>
</evidence>
<keyword evidence="3" id="KW-1003">Cell membrane</keyword>
<reference evidence="10 11" key="1">
    <citation type="submission" date="2017-06" db="EMBL/GenBank/DDBJ databases">
        <authorList>
            <person name="Kim H.J."/>
            <person name="Triplett B.A."/>
        </authorList>
    </citation>
    <scope>NUCLEOTIDE SEQUENCE [LARGE SCALE GENOMIC DNA]</scope>
    <source>
        <strain evidence="10 11">DSM 44715</strain>
    </source>
</reference>
<evidence type="ECO:0000256" key="6">
    <source>
        <dbReference type="ARBA" id="ARBA00022989"/>
    </source>
</evidence>
<evidence type="ECO:0000256" key="8">
    <source>
        <dbReference type="ARBA" id="ARBA00037998"/>
    </source>
</evidence>
<feature type="transmembrane region" description="Helical" evidence="9">
    <location>
        <begin position="94"/>
        <end position="113"/>
    </location>
</feature>
<dbReference type="CDD" id="cd06582">
    <property type="entry name" value="TM_PBP1_LivH_like"/>
    <property type="match status" value="1"/>
</dbReference>
<keyword evidence="2" id="KW-0813">Transport</keyword>
<dbReference type="PANTHER" id="PTHR11795:SF450">
    <property type="entry name" value="ABC TRANSPORTER PERMEASE PROTEIN"/>
    <property type="match status" value="1"/>
</dbReference>
<evidence type="ECO:0000256" key="3">
    <source>
        <dbReference type="ARBA" id="ARBA00022475"/>
    </source>
</evidence>
<comment type="similarity">
    <text evidence="8">Belongs to the binding-protein-dependent transport system permease family. LivHM subfamily.</text>
</comment>
<evidence type="ECO:0000256" key="1">
    <source>
        <dbReference type="ARBA" id="ARBA00004651"/>
    </source>
</evidence>
<comment type="subcellular location">
    <subcellularLocation>
        <location evidence="1">Cell membrane</location>
        <topology evidence="1">Multi-pass membrane protein</topology>
    </subcellularLocation>
</comment>
<evidence type="ECO:0000256" key="7">
    <source>
        <dbReference type="ARBA" id="ARBA00023136"/>
    </source>
</evidence>
<feature type="transmembrane region" description="Helical" evidence="9">
    <location>
        <begin position="40"/>
        <end position="59"/>
    </location>
</feature>
<dbReference type="PANTHER" id="PTHR11795">
    <property type="entry name" value="BRANCHED-CHAIN AMINO ACID TRANSPORT SYSTEM PERMEASE PROTEIN LIVH"/>
    <property type="match status" value="1"/>
</dbReference>
<dbReference type="InterPro" id="IPR001851">
    <property type="entry name" value="ABC_transp_permease"/>
</dbReference>